<feature type="transmembrane region" description="Helical" evidence="1">
    <location>
        <begin position="80"/>
        <end position="101"/>
    </location>
</feature>
<dbReference type="GO" id="GO:0004175">
    <property type="term" value="F:endopeptidase activity"/>
    <property type="evidence" value="ECO:0007669"/>
    <property type="project" value="UniProtKB-ARBA"/>
</dbReference>
<keyword evidence="1" id="KW-1133">Transmembrane helix</keyword>
<feature type="transmembrane region" description="Helical" evidence="1">
    <location>
        <begin position="121"/>
        <end position="142"/>
    </location>
</feature>
<feature type="transmembrane region" description="Helical" evidence="1">
    <location>
        <begin position="188"/>
        <end position="212"/>
    </location>
</feature>
<feature type="transmembrane region" description="Helical" evidence="1">
    <location>
        <begin position="13"/>
        <end position="31"/>
    </location>
</feature>
<name>A0A2A4X5J0_UNCAE</name>
<reference evidence="4" key="1">
    <citation type="submission" date="2017-08" db="EMBL/GenBank/DDBJ databases">
        <title>A dynamic microbial community with high functional redundancy inhabits the cold, oxic subseafloor aquifer.</title>
        <authorList>
            <person name="Tully B.J."/>
            <person name="Wheat C.G."/>
            <person name="Glazer B.T."/>
            <person name="Huber J.A."/>
        </authorList>
    </citation>
    <scope>NUCLEOTIDE SEQUENCE [LARGE SCALE GENOMIC DNA]</scope>
</reference>
<feature type="transmembrane region" description="Helical" evidence="1">
    <location>
        <begin position="224"/>
        <end position="242"/>
    </location>
</feature>
<proteinExistence type="predicted"/>
<sequence length="290" mass="32952">MNSILYHLLMTDPYVVCIFIFIAIATLSLWLFKTRYIFFLCLAGAFSLAFMTETLTVGRLICFCVLILLFYLLNKQRPKLLTAGLFTLATLLSLGIIFGIFPPDKLLHTITSVQLSKNTPPLSLTLSINEAVVGLLPLALCIPLSRNRFTWNLVWKKTALITVLIILVFFSAGTFAHLLSWKPHTSSFAFSFLFANFFLVVIPQEAFFRGFLQRQFALFFHKPALKFSAIIFSSVIFSFIQLSFISDWHLLALGFSTSLMIGVLYYITSSIESVIFSHFVLNVIHFFLFT</sequence>
<dbReference type="GO" id="GO:0080120">
    <property type="term" value="P:CAAX-box protein maturation"/>
    <property type="evidence" value="ECO:0007669"/>
    <property type="project" value="UniProtKB-ARBA"/>
</dbReference>
<dbReference type="AlphaFoldDB" id="A0A2A4X5J0"/>
<gene>
    <name evidence="3" type="ORF">COB21_02485</name>
</gene>
<dbReference type="Pfam" id="PF02517">
    <property type="entry name" value="Rce1-like"/>
    <property type="match status" value="1"/>
</dbReference>
<keyword evidence="1" id="KW-0812">Transmembrane</keyword>
<dbReference type="InterPro" id="IPR003675">
    <property type="entry name" value="Rce1/LyrA-like_dom"/>
</dbReference>
<keyword evidence="1" id="KW-0472">Membrane</keyword>
<comment type="caution">
    <text evidence="3">The sequence shown here is derived from an EMBL/GenBank/DDBJ whole genome shotgun (WGS) entry which is preliminary data.</text>
</comment>
<feature type="transmembrane region" description="Helical" evidence="1">
    <location>
        <begin position="57"/>
        <end position="73"/>
    </location>
</feature>
<dbReference type="Proteomes" id="UP000218775">
    <property type="component" value="Unassembled WGS sequence"/>
</dbReference>
<feature type="transmembrane region" description="Helical" evidence="1">
    <location>
        <begin position="36"/>
        <end position="51"/>
    </location>
</feature>
<accession>A0A2A4X5J0</accession>
<feature type="domain" description="CAAX prenyl protease 2/Lysostaphin resistance protein A-like" evidence="2">
    <location>
        <begin position="189"/>
        <end position="284"/>
    </location>
</feature>
<evidence type="ECO:0000259" key="2">
    <source>
        <dbReference type="Pfam" id="PF02517"/>
    </source>
</evidence>
<organism evidence="3 4">
    <name type="scientific">Aerophobetes bacterium</name>
    <dbReference type="NCBI Taxonomy" id="2030807"/>
    <lineage>
        <taxon>Bacteria</taxon>
        <taxon>Candidatus Aerophobota</taxon>
    </lineage>
</organism>
<dbReference type="EMBL" id="NVUK01000012">
    <property type="protein sequence ID" value="PCI77840.1"/>
    <property type="molecule type" value="Genomic_DNA"/>
</dbReference>
<evidence type="ECO:0000256" key="1">
    <source>
        <dbReference type="SAM" id="Phobius"/>
    </source>
</evidence>
<evidence type="ECO:0000313" key="4">
    <source>
        <dbReference type="Proteomes" id="UP000218775"/>
    </source>
</evidence>
<evidence type="ECO:0000313" key="3">
    <source>
        <dbReference type="EMBL" id="PCI77840.1"/>
    </source>
</evidence>
<feature type="transmembrane region" description="Helical" evidence="1">
    <location>
        <begin position="154"/>
        <end position="176"/>
    </location>
</feature>
<protein>
    <recommendedName>
        <fullName evidence="2">CAAX prenyl protease 2/Lysostaphin resistance protein A-like domain-containing protein</fullName>
    </recommendedName>
</protein>